<accession>A0A9P5NVP6</accession>
<feature type="compositionally biased region" description="Polar residues" evidence="4">
    <location>
        <begin position="857"/>
        <end position="874"/>
    </location>
</feature>
<feature type="region of interest" description="Disordered" evidence="4">
    <location>
        <begin position="849"/>
        <end position="874"/>
    </location>
</feature>
<dbReference type="GO" id="GO:0008171">
    <property type="term" value="F:O-methyltransferase activity"/>
    <property type="evidence" value="ECO:0007669"/>
    <property type="project" value="InterPro"/>
</dbReference>
<dbReference type="Gene3D" id="3.40.50.150">
    <property type="entry name" value="Vaccinia Virus protein VP39"/>
    <property type="match status" value="1"/>
</dbReference>
<dbReference type="PROSITE" id="PS51683">
    <property type="entry name" value="SAM_OMT_II"/>
    <property type="match status" value="1"/>
</dbReference>
<dbReference type="InterPro" id="IPR016461">
    <property type="entry name" value="COMT-like"/>
</dbReference>
<comment type="caution">
    <text evidence="6">The sequence shown here is derived from an EMBL/GenBank/DDBJ whole genome shotgun (WGS) entry which is preliminary data.</text>
</comment>
<feature type="region of interest" description="Disordered" evidence="4">
    <location>
        <begin position="656"/>
        <end position="677"/>
    </location>
</feature>
<dbReference type="SUPFAM" id="SSF46785">
    <property type="entry name" value="Winged helix' DNA-binding domain"/>
    <property type="match status" value="1"/>
</dbReference>
<dbReference type="Gene3D" id="1.10.10.10">
    <property type="entry name" value="Winged helix-like DNA-binding domain superfamily/Winged helix DNA-binding domain"/>
    <property type="match status" value="1"/>
</dbReference>
<gene>
    <name evidence="6" type="ORF">CPB84DRAFT_1744364</name>
</gene>
<dbReference type="Pfam" id="PF00891">
    <property type="entry name" value="Methyltransf_2"/>
    <property type="match status" value="1"/>
</dbReference>
<keyword evidence="7" id="KW-1185">Reference proteome</keyword>
<evidence type="ECO:0000256" key="2">
    <source>
        <dbReference type="ARBA" id="ARBA00022679"/>
    </source>
</evidence>
<sequence>MTIAVLRSLHAIIGDAIDDIERVYASHGRFADSTSTRNSKASDQPSLSQNPSFESAETTPRPDPKPSISSLNSQAYASPPPSPSITTTSHFLLSVAPAPHADTPVDFPSLDLPCDPTSLSEMLTTHPTVLDAIGRIVAAAGQLSATVQYHLQSCMRLLEASHVPEILREAGPEGLHVDGISRKNGVQATKLAHILRLLAAHHILREVSPDVFALNRISSLVDSGKMFSELKAYQEDGTPEMKYSDTGGTAAFVGLCTDEIQKSSAYMTETYYLSPSQDTRNGSDPARAPFCFAFDTLKSRTSFFGWLEGETETKDDANYGFRGQANSNKFRLERFGKAMSGSEGWETPGAILNGFDWHTLPHGSVVVDVGGGIGSTSMLLATAFFWVSEDRPVVCEMGEKAWKAKCPELLESGTARFQVHDFFTPQPVRNASVFLLRCVLHDWPNDFAQQILLRLREAATPETKLVIADFLVPLACADDVSTTPGSDGVEGAEIILPPAPLLPNLGKANANVYWMDLTMQVMFNSQERTLREIVDLTSSAGWKIVKVTKTPGSSLGYLIAVPVSVPAEVERANVHMFPPPEFSSPRVDGVEVTSKAENDEPMLDTAIEKEHKYRDDLEVVERASSRCGTPTFGSQTRLSSVQEALARFGGGIGRSKAMGRSFSSPSGNSELQKPSLAPPLALKPALLLVSGKKKRPSPLSVPPLHSSHSPVHSPSPTLKIGSSSPRGAERPYSQLQIPSQSQTQGQSLSSTPKIIPRRKSFANLRSPQPSTTANVPPLPIFSLSTRQPPPSPLSPVYPETHTHAQPRTPIRRRASHAQLNSHTTTAPGGTVPPMPSLIPVPVIAAAESPTRNGGKISGSSSPHIQVKSRSSNALQVPHHVVTRKRSGTVAGNANLCGGERLTWGRGHGRQMSMSSSSEMSSSVASRSPIVGGVSVLAAAARIEKGLLYWEEDSN</sequence>
<dbReference type="AlphaFoldDB" id="A0A9P5NVP6"/>
<keyword evidence="2" id="KW-0808">Transferase</keyword>
<evidence type="ECO:0000256" key="1">
    <source>
        <dbReference type="ARBA" id="ARBA00022603"/>
    </source>
</evidence>
<feature type="compositionally biased region" description="Polar residues" evidence="4">
    <location>
        <begin position="763"/>
        <end position="774"/>
    </location>
</feature>
<evidence type="ECO:0000256" key="3">
    <source>
        <dbReference type="ARBA" id="ARBA00022691"/>
    </source>
</evidence>
<reference evidence="6" key="1">
    <citation type="submission" date="2020-11" db="EMBL/GenBank/DDBJ databases">
        <authorList>
            <consortium name="DOE Joint Genome Institute"/>
            <person name="Ahrendt S."/>
            <person name="Riley R."/>
            <person name="Andreopoulos W."/>
            <person name="LaButti K."/>
            <person name="Pangilinan J."/>
            <person name="Ruiz-duenas F.J."/>
            <person name="Barrasa J.M."/>
            <person name="Sanchez-Garcia M."/>
            <person name="Camarero S."/>
            <person name="Miyauchi S."/>
            <person name="Serrano A."/>
            <person name="Linde D."/>
            <person name="Babiker R."/>
            <person name="Drula E."/>
            <person name="Ayuso-Fernandez I."/>
            <person name="Pacheco R."/>
            <person name="Padilla G."/>
            <person name="Ferreira P."/>
            <person name="Barriuso J."/>
            <person name="Kellner H."/>
            <person name="Castanera R."/>
            <person name="Alfaro M."/>
            <person name="Ramirez L."/>
            <person name="Pisabarro A.G."/>
            <person name="Kuo A."/>
            <person name="Tritt A."/>
            <person name="Lipzen A."/>
            <person name="He G."/>
            <person name="Yan M."/>
            <person name="Ng V."/>
            <person name="Cullen D."/>
            <person name="Martin F."/>
            <person name="Rosso M.-N."/>
            <person name="Henrissat B."/>
            <person name="Hibbett D."/>
            <person name="Martinez A.T."/>
            <person name="Grigoriev I.V."/>
        </authorList>
    </citation>
    <scope>NUCLEOTIDE SEQUENCE</scope>
    <source>
        <strain evidence="6">AH 44721</strain>
    </source>
</reference>
<feature type="compositionally biased region" description="Polar residues" evidence="4">
    <location>
        <begin position="67"/>
        <end position="76"/>
    </location>
</feature>
<feature type="compositionally biased region" description="Polar residues" evidence="4">
    <location>
        <begin position="661"/>
        <end position="672"/>
    </location>
</feature>
<feature type="region of interest" description="Disordered" evidence="4">
    <location>
        <begin position="32"/>
        <end position="84"/>
    </location>
</feature>
<evidence type="ECO:0000313" key="6">
    <source>
        <dbReference type="EMBL" id="KAF8908192.1"/>
    </source>
</evidence>
<dbReference type="InterPro" id="IPR036390">
    <property type="entry name" value="WH_DNA-bd_sf"/>
</dbReference>
<dbReference type="InterPro" id="IPR001077">
    <property type="entry name" value="COMT_C"/>
</dbReference>
<name>A0A9P5NVP6_GYMJU</name>
<feature type="domain" description="O-methyltransferase C-terminal" evidence="5">
    <location>
        <begin position="350"/>
        <end position="480"/>
    </location>
</feature>
<dbReference type="Proteomes" id="UP000724874">
    <property type="component" value="Unassembled WGS sequence"/>
</dbReference>
<evidence type="ECO:0000256" key="4">
    <source>
        <dbReference type="SAM" id="MobiDB-lite"/>
    </source>
</evidence>
<feature type="compositionally biased region" description="Low complexity" evidence="4">
    <location>
        <begin position="739"/>
        <end position="751"/>
    </location>
</feature>
<dbReference type="EMBL" id="JADNYJ010000012">
    <property type="protein sequence ID" value="KAF8908192.1"/>
    <property type="molecule type" value="Genomic_DNA"/>
</dbReference>
<feature type="region of interest" description="Disordered" evidence="4">
    <location>
        <begin position="693"/>
        <end position="834"/>
    </location>
</feature>
<evidence type="ECO:0000313" key="7">
    <source>
        <dbReference type="Proteomes" id="UP000724874"/>
    </source>
</evidence>
<dbReference type="PANTHER" id="PTHR43712:SF2">
    <property type="entry name" value="O-METHYLTRANSFERASE CICE"/>
    <property type="match status" value="1"/>
</dbReference>
<dbReference type="InterPro" id="IPR029063">
    <property type="entry name" value="SAM-dependent_MTases_sf"/>
</dbReference>
<feature type="compositionally biased region" description="Polar residues" evidence="4">
    <location>
        <begin position="817"/>
        <end position="827"/>
    </location>
</feature>
<dbReference type="InterPro" id="IPR036388">
    <property type="entry name" value="WH-like_DNA-bd_sf"/>
</dbReference>
<keyword evidence="1" id="KW-0489">Methyltransferase</keyword>
<keyword evidence="3" id="KW-0949">S-adenosyl-L-methionine</keyword>
<proteinExistence type="predicted"/>
<dbReference type="SUPFAM" id="SSF53335">
    <property type="entry name" value="S-adenosyl-L-methionine-dependent methyltransferases"/>
    <property type="match status" value="1"/>
</dbReference>
<organism evidence="6 7">
    <name type="scientific">Gymnopilus junonius</name>
    <name type="common">Spectacular rustgill mushroom</name>
    <name type="synonym">Gymnopilus spectabilis subsp. junonius</name>
    <dbReference type="NCBI Taxonomy" id="109634"/>
    <lineage>
        <taxon>Eukaryota</taxon>
        <taxon>Fungi</taxon>
        <taxon>Dikarya</taxon>
        <taxon>Basidiomycota</taxon>
        <taxon>Agaricomycotina</taxon>
        <taxon>Agaricomycetes</taxon>
        <taxon>Agaricomycetidae</taxon>
        <taxon>Agaricales</taxon>
        <taxon>Agaricineae</taxon>
        <taxon>Hymenogastraceae</taxon>
        <taxon>Gymnopilus</taxon>
    </lineage>
</organism>
<feature type="compositionally biased region" description="Polar residues" evidence="4">
    <location>
        <begin position="32"/>
        <end position="58"/>
    </location>
</feature>
<feature type="compositionally biased region" description="Low complexity" evidence="4">
    <location>
        <begin position="702"/>
        <end position="716"/>
    </location>
</feature>
<protein>
    <recommendedName>
        <fullName evidence="5">O-methyltransferase C-terminal domain-containing protein</fullName>
    </recommendedName>
</protein>
<dbReference type="OrthoDB" id="2410195at2759"/>
<dbReference type="PANTHER" id="PTHR43712">
    <property type="entry name" value="PUTATIVE (AFU_ORTHOLOGUE AFUA_4G14580)-RELATED"/>
    <property type="match status" value="1"/>
</dbReference>
<evidence type="ECO:0000259" key="5">
    <source>
        <dbReference type="Pfam" id="PF00891"/>
    </source>
</evidence>
<dbReference type="GO" id="GO:0032259">
    <property type="term" value="P:methylation"/>
    <property type="evidence" value="ECO:0007669"/>
    <property type="project" value="UniProtKB-KW"/>
</dbReference>